<protein>
    <submittedName>
        <fullName evidence="1">Uncharacterized protein</fullName>
    </submittedName>
</protein>
<dbReference type="Proteomes" id="UP001157502">
    <property type="component" value="Chromosome 9"/>
</dbReference>
<gene>
    <name evidence="1" type="ORF">DPEC_G00107720</name>
</gene>
<reference evidence="1" key="1">
    <citation type="submission" date="2021-05" db="EMBL/GenBank/DDBJ databases">
        <authorList>
            <person name="Pan Q."/>
            <person name="Jouanno E."/>
            <person name="Zahm M."/>
            <person name="Klopp C."/>
            <person name="Cabau C."/>
            <person name="Louis A."/>
            <person name="Berthelot C."/>
            <person name="Parey E."/>
            <person name="Roest Crollius H."/>
            <person name="Montfort J."/>
            <person name="Robinson-Rechavi M."/>
            <person name="Bouchez O."/>
            <person name="Lampietro C."/>
            <person name="Lopez Roques C."/>
            <person name="Donnadieu C."/>
            <person name="Postlethwait J."/>
            <person name="Bobe J."/>
            <person name="Dillon D."/>
            <person name="Chandos A."/>
            <person name="von Hippel F."/>
            <person name="Guiguen Y."/>
        </authorList>
    </citation>
    <scope>NUCLEOTIDE SEQUENCE</scope>
    <source>
        <strain evidence="1">YG-Jan2019</strain>
    </source>
</reference>
<comment type="caution">
    <text evidence="1">The sequence shown here is derived from an EMBL/GenBank/DDBJ whole genome shotgun (WGS) entry which is preliminary data.</text>
</comment>
<organism evidence="1 2">
    <name type="scientific">Dallia pectoralis</name>
    <name type="common">Alaska blackfish</name>
    <dbReference type="NCBI Taxonomy" id="75939"/>
    <lineage>
        <taxon>Eukaryota</taxon>
        <taxon>Metazoa</taxon>
        <taxon>Chordata</taxon>
        <taxon>Craniata</taxon>
        <taxon>Vertebrata</taxon>
        <taxon>Euteleostomi</taxon>
        <taxon>Actinopterygii</taxon>
        <taxon>Neopterygii</taxon>
        <taxon>Teleostei</taxon>
        <taxon>Protacanthopterygii</taxon>
        <taxon>Esociformes</taxon>
        <taxon>Umbridae</taxon>
        <taxon>Dallia</taxon>
    </lineage>
</organism>
<dbReference type="EMBL" id="CM055736">
    <property type="protein sequence ID" value="KAJ8006483.1"/>
    <property type="molecule type" value="Genomic_DNA"/>
</dbReference>
<evidence type="ECO:0000313" key="1">
    <source>
        <dbReference type="EMBL" id="KAJ8006483.1"/>
    </source>
</evidence>
<keyword evidence="2" id="KW-1185">Reference proteome</keyword>
<sequence length="411" mass="46128">MRYSLQPTQATAGLYHITQEGVLIAKAYRLRPYERHIVEVVARDEESGEVVKASVDIELLRRGQPVPRSPFGEERFFGDMDLRVAGSVTGVLFLMLVTIMFLLIRWAKRRRQRRDPAGRGSVTLGKHSKGVNSSRSNPLIGEISSFQNETFSMDYEGSEGSGGSAGLQGRHGTYTRKQSLPAPQPGSRTVTGDTLPILVMPEPLVKNLNPALLLNGRESDRNIRTGLTMKDEKERNKRRMEERELEQKWGHTVGADSKRHLEAERMDKSRDVFGASGKIVGVGKATEDQTGTKKPQTQRMRNQLIREHNGRHRSTSEEESEADSQYKTMHSGNCPSDDYDTAAEEELGDRSQYSSVKTSRGDSQRRSSSKPTDNQTNRRLSNPQMQLLDSYSGLPTHIEEDAKELLPCNEK</sequence>
<proteinExistence type="predicted"/>
<evidence type="ECO:0000313" key="2">
    <source>
        <dbReference type="Proteomes" id="UP001157502"/>
    </source>
</evidence>
<accession>A0ACC2GS88</accession>
<name>A0ACC2GS88_DALPE</name>